<dbReference type="Pfam" id="PF12348">
    <property type="entry name" value="CLASP_N"/>
    <property type="match status" value="1"/>
</dbReference>
<dbReference type="GO" id="GO:1990023">
    <property type="term" value="C:mitotic spindle midzone"/>
    <property type="evidence" value="ECO:0007669"/>
    <property type="project" value="TreeGrafter"/>
</dbReference>
<accession>A0A0C9MXK7</accession>
<dbReference type="GO" id="GO:0051301">
    <property type="term" value="P:cell division"/>
    <property type="evidence" value="ECO:0007669"/>
    <property type="project" value="UniProtKB-KW"/>
</dbReference>
<evidence type="ECO:0000259" key="7">
    <source>
        <dbReference type="SMART" id="SM01349"/>
    </source>
</evidence>
<dbReference type="EMBL" id="DF836430">
    <property type="protein sequence ID" value="GAN06928.1"/>
    <property type="molecule type" value="Genomic_DNA"/>
</dbReference>
<dbReference type="InterPro" id="IPR011989">
    <property type="entry name" value="ARM-like"/>
</dbReference>
<protein>
    <recommendedName>
        <fullName evidence="7">TOG domain-containing protein</fullName>
    </recommendedName>
</protein>
<reference evidence="8" key="1">
    <citation type="submission" date="2014-09" db="EMBL/GenBank/DDBJ databases">
        <title>Draft genome sequence of an oleaginous Mucoromycotina fungus Mucor ambiguus NBRC6742.</title>
        <authorList>
            <person name="Takeda I."/>
            <person name="Yamane N."/>
            <person name="Morita T."/>
            <person name="Tamano K."/>
            <person name="Machida M."/>
            <person name="Baker S."/>
            <person name="Koike H."/>
        </authorList>
    </citation>
    <scope>NUCLEOTIDE SEQUENCE</scope>
    <source>
        <strain evidence="8">NBRC 6742</strain>
    </source>
</reference>
<feature type="region of interest" description="Disordered" evidence="6">
    <location>
        <begin position="525"/>
        <end position="553"/>
    </location>
</feature>
<dbReference type="GO" id="GO:0005876">
    <property type="term" value="C:spindle microtubule"/>
    <property type="evidence" value="ECO:0007669"/>
    <property type="project" value="TreeGrafter"/>
</dbReference>
<feature type="compositionally biased region" description="Low complexity" evidence="6">
    <location>
        <begin position="450"/>
        <end position="467"/>
    </location>
</feature>
<dbReference type="GO" id="GO:0005815">
    <property type="term" value="C:microtubule organizing center"/>
    <property type="evidence" value="ECO:0007669"/>
    <property type="project" value="TreeGrafter"/>
</dbReference>
<feature type="domain" description="TOG" evidence="7">
    <location>
        <begin position="18"/>
        <end position="260"/>
    </location>
</feature>
<evidence type="ECO:0000256" key="3">
    <source>
        <dbReference type="ARBA" id="ARBA00022618"/>
    </source>
</evidence>
<dbReference type="Gene3D" id="1.25.10.10">
    <property type="entry name" value="Leucine-rich Repeat Variant"/>
    <property type="match status" value="1"/>
</dbReference>
<keyword evidence="5" id="KW-0498">Mitosis</keyword>
<sequence length="711" mass="76711">MHQATDKNRGAKILTYKQLKHEFDVASLLFSGRETDSNWEIRQAFFEKVKGFLSSEDAKIHKKELLDKIHEVIPGIYNTVKSVRTTLIEEALSLVEAIGTYVGDSLNMHTNEAILRFLMNESSVTKRAIASRAFEATNNYLTRVRFRPMVLIFLCKRAQDKNPQLREFALGYIKTVLSVHGSANKSRLIEHADLTQAIASSLQKGLVDAAPTVRSACKETYYVFEEHWPTSAYEFASKLDIAIQRRLGVNIGQLSSATSKSTKPLLRRTSKFTASAIKKPASSIGINRAAKLDIKAAMQKPINPASLIASKPYTHGFNLSNRAITKPAQTPTSAAMPPPGLSPNTNSQGLPPDVNSQGAPSNSNLQELPSNLKARELSPNASSQGSYSNTNSQELSPNIDSQEQSSSNSSQELPSDSNPRELSWQPTKPSSMAAEDLPHAVKIPSRRGSRVMPSPTSSSSNEGSKSPLHLTKKTPAGAIKKPVSPHSISPTAKLVAKARSAMSPISDIEVLARSSSVSNKISTVATAKQPHQSGPATQRRSGLLPAGSASKPHKLHTLASKDSKSFLHLTKKTPAGIIRKPVSPHSVSQAARAIKSSCNAASSISSTEISAISNSVSSKSPSVANAKQPRQSDLAAQRRPGLLPAGSALKPQTPHTISTRMPSPTPSTSNKSSTASSITKSPRPKLRKSVNLSKKYDHITSRYKNIPAHRK</sequence>
<comment type="similarity">
    <text evidence="2">Belongs to the CLASP family.</text>
</comment>
<feature type="compositionally biased region" description="Polar residues" evidence="6">
    <location>
        <begin position="342"/>
        <end position="369"/>
    </location>
</feature>
<dbReference type="SMART" id="SM01349">
    <property type="entry name" value="TOG"/>
    <property type="match status" value="1"/>
</dbReference>
<proteinExistence type="inferred from homology"/>
<dbReference type="GO" id="GO:0008017">
    <property type="term" value="F:microtubule binding"/>
    <property type="evidence" value="ECO:0007669"/>
    <property type="project" value="TreeGrafter"/>
</dbReference>
<dbReference type="InterPro" id="IPR016024">
    <property type="entry name" value="ARM-type_fold"/>
</dbReference>
<dbReference type="Proteomes" id="UP000053815">
    <property type="component" value="Unassembled WGS sequence"/>
</dbReference>
<dbReference type="InterPro" id="IPR034085">
    <property type="entry name" value="TOG"/>
</dbReference>
<evidence type="ECO:0000313" key="9">
    <source>
        <dbReference type="Proteomes" id="UP000053815"/>
    </source>
</evidence>
<comment type="subcellular location">
    <subcellularLocation>
        <location evidence="1">Cytoplasm</location>
        <location evidence="1">Cytoskeleton</location>
        <location evidence="1">Spindle</location>
    </subcellularLocation>
</comment>
<evidence type="ECO:0000313" key="8">
    <source>
        <dbReference type="EMBL" id="GAN06928.1"/>
    </source>
</evidence>
<keyword evidence="5" id="KW-0131">Cell cycle</keyword>
<feature type="compositionally biased region" description="Polar residues" evidence="6">
    <location>
        <begin position="525"/>
        <end position="540"/>
    </location>
</feature>
<feature type="compositionally biased region" description="Low complexity" evidence="6">
    <location>
        <begin position="400"/>
        <end position="417"/>
    </location>
</feature>
<keyword evidence="3" id="KW-0132">Cell division</keyword>
<dbReference type="InterPro" id="IPR024395">
    <property type="entry name" value="CLASP_N_dom"/>
</dbReference>
<feature type="compositionally biased region" description="Polar residues" evidence="6">
    <location>
        <begin position="379"/>
        <end position="399"/>
    </location>
</feature>
<dbReference type="OrthoDB" id="46159at2759"/>
<dbReference type="SUPFAM" id="SSF48371">
    <property type="entry name" value="ARM repeat"/>
    <property type="match status" value="1"/>
</dbReference>
<keyword evidence="4" id="KW-0493">Microtubule</keyword>
<evidence type="ECO:0000256" key="4">
    <source>
        <dbReference type="ARBA" id="ARBA00022701"/>
    </source>
</evidence>
<feature type="compositionally biased region" description="Low complexity" evidence="6">
    <location>
        <begin position="614"/>
        <end position="626"/>
    </location>
</feature>
<dbReference type="GO" id="GO:0005881">
    <property type="term" value="C:cytoplasmic microtubule"/>
    <property type="evidence" value="ECO:0007669"/>
    <property type="project" value="TreeGrafter"/>
</dbReference>
<gene>
    <name evidence="8" type="ORF">MAM1_0141c06418</name>
</gene>
<dbReference type="STRING" id="91626.A0A0C9MXK7"/>
<evidence type="ECO:0000256" key="2">
    <source>
        <dbReference type="ARBA" id="ARBA00009549"/>
    </source>
</evidence>
<feature type="compositionally biased region" description="Low complexity" evidence="6">
    <location>
        <begin position="656"/>
        <end position="681"/>
    </location>
</feature>
<evidence type="ECO:0000256" key="1">
    <source>
        <dbReference type="ARBA" id="ARBA00004186"/>
    </source>
</evidence>
<organism evidence="8">
    <name type="scientific">Mucor ambiguus</name>
    <dbReference type="NCBI Taxonomy" id="91626"/>
    <lineage>
        <taxon>Eukaryota</taxon>
        <taxon>Fungi</taxon>
        <taxon>Fungi incertae sedis</taxon>
        <taxon>Mucoromycota</taxon>
        <taxon>Mucoromycotina</taxon>
        <taxon>Mucoromycetes</taxon>
        <taxon>Mucorales</taxon>
        <taxon>Mucorineae</taxon>
        <taxon>Mucoraceae</taxon>
        <taxon>Mucor</taxon>
    </lineage>
</organism>
<dbReference type="PANTHER" id="PTHR21567">
    <property type="entry name" value="CLASP"/>
    <property type="match status" value="1"/>
</dbReference>
<name>A0A0C9MXK7_9FUNG</name>
<evidence type="ECO:0000256" key="5">
    <source>
        <dbReference type="ARBA" id="ARBA00022776"/>
    </source>
</evidence>
<evidence type="ECO:0000256" key="6">
    <source>
        <dbReference type="SAM" id="MobiDB-lite"/>
    </source>
</evidence>
<dbReference type="AlphaFoldDB" id="A0A0C9MXK7"/>
<keyword evidence="9" id="KW-1185">Reference proteome</keyword>
<dbReference type="GO" id="GO:0090307">
    <property type="term" value="P:mitotic spindle assembly"/>
    <property type="evidence" value="ECO:0007669"/>
    <property type="project" value="TreeGrafter"/>
</dbReference>
<dbReference type="PANTHER" id="PTHR21567:SF9">
    <property type="entry name" value="CLIP-ASSOCIATING PROTEIN"/>
    <property type="match status" value="1"/>
</dbReference>
<feature type="region of interest" description="Disordered" evidence="6">
    <location>
        <begin position="614"/>
        <end position="711"/>
    </location>
</feature>
<feature type="region of interest" description="Disordered" evidence="6">
    <location>
        <begin position="328"/>
        <end position="487"/>
    </location>
</feature>